<reference evidence="1 2" key="1">
    <citation type="submission" date="2022-03" db="EMBL/GenBank/DDBJ databases">
        <authorList>
            <person name="Jo J.-H."/>
            <person name="Im W.-T."/>
        </authorList>
    </citation>
    <scope>NUCLEOTIDE SEQUENCE [LARGE SCALE GENOMIC DNA]</scope>
    <source>
        <strain evidence="1 2">SM33</strain>
    </source>
</reference>
<gene>
    <name evidence="1" type="ORF">LZ016_01920</name>
</gene>
<evidence type="ECO:0000313" key="1">
    <source>
        <dbReference type="EMBL" id="MCH8614864.1"/>
    </source>
</evidence>
<dbReference type="EMBL" id="JAKZHW010000001">
    <property type="protein sequence ID" value="MCH8614864.1"/>
    <property type="molecule type" value="Genomic_DNA"/>
</dbReference>
<dbReference type="Proteomes" id="UP001203058">
    <property type="component" value="Unassembled WGS sequence"/>
</dbReference>
<name>A0ABS9VIR4_9SPHN</name>
<sequence length="164" mass="16108">MPGTAFAATQGTLGATSTGSISIGASIPNRVQISKLADVSFTNQDPSVNASNAQSVCVWSNTSTKGYNVTATGSGTANAFTLANGALTVPYSVEWAGSSGQSSGSALTAGTALTGLTSTATNMNCASGPATSASLIVKISSANLQTMQAATTYTGTLTLVVAPE</sequence>
<protein>
    <recommendedName>
        <fullName evidence="3">Spore coat protein U domain-containing protein</fullName>
    </recommendedName>
</protein>
<evidence type="ECO:0008006" key="3">
    <source>
        <dbReference type="Google" id="ProtNLM"/>
    </source>
</evidence>
<organism evidence="1 2">
    <name type="scientific">Sphingomonas telluris</name>
    <dbReference type="NCBI Taxonomy" id="2907998"/>
    <lineage>
        <taxon>Bacteria</taxon>
        <taxon>Pseudomonadati</taxon>
        <taxon>Pseudomonadota</taxon>
        <taxon>Alphaproteobacteria</taxon>
        <taxon>Sphingomonadales</taxon>
        <taxon>Sphingomonadaceae</taxon>
        <taxon>Sphingomonas</taxon>
    </lineage>
</organism>
<proteinExistence type="predicted"/>
<dbReference type="RefSeq" id="WP_241445479.1">
    <property type="nucleotide sequence ID" value="NZ_JAKZHW010000001.1"/>
</dbReference>
<evidence type="ECO:0000313" key="2">
    <source>
        <dbReference type="Proteomes" id="UP001203058"/>
    </source>
</evidence>
<accession>A0ABS9VIR4</accession>
<keyword evidence="2" id="KW-1185">Reference proteome</keyword>
<comment type="caution">
    <text evidence="1">The sequence shown here is derived from an EMBL/GenBank/DDBJ whole genome shotgun (WGS) entry which is preliminary data.</text>
</comment>